<dbReference type="Pfam" id="PF00929">
    <property type="entry name" value="RNase_T"/>
    <property type="match status" value="1"/>
</dbReference>
<keyword evidence="13 19" id="KW-0464">Manganese</keyword>
<accession>A0A6M4NQY3</accession>
<evidence type="ECO:0000256" key="12">
    <source>
        <dbReference type="ARBA" id="ARBA00022932"/>
    </source>
</evidence>
<dbReference type="AlphaFoldDB" id="A0A6M4NQY3"/>
<evidence type="ECO:0000256" key="6">
    <source>
        <dbReference type="ARBA" id="ARBA00022705"/>
    </source>
</evidence>
<evidence type="ECO:0000256" key="14">
    <source>
        <dbReference type="ARBA" id="ARBA00025483"/>
    </source>
</evidence>
<evidence type="ECO:0000256" key="3">
    <source>
        <dbReference type="ARBA" id="ARBA00020352"/>
    </source>
</evidence>
<evidence type="ECO:0000256" key="4">
    <source>
        <dbReference type="ARBA" id="ARBA00022679"/>
    </source>
</evidence>
<proteinExistence type="predicted"/>
<dbReference type="InterPro" id="IPR036397">
    <property type="entry name" value="RNaseH_sf"/>
</dbReference>
<keyword evidence="12 20" id="KW-0239">DNA-directed DNA polymerase</keyword>
<evidence type="ECO:0000256" key="9">
    <source>
        <dbReference type="ARBA" id="ARBA00022801"/>
    </source>
</evidence>
<evidence type="ECO:0000256" key="5">
    <source>
        <dbReference type="ARBA" id="ARBA00022695"/>
    </source>
</evidence>
<feature type="binding site" evidence="18">
    <location>
        <position position="157"/>
    </location>
    <ligand>
        <name>substrate</name>
    </ligand>
</feature>
<feature type="binding site" evidence="18">
    <location>
        <position position="58"/>
    </location>
    <ligand>
        <name>substrate</name>
    </ligand>
</feature>
<dbReference type="GO" id="GO:0003677">
    <property type="term" value="F:DNA binding"/>
    <property type="evidence" value="ECO:0007669"/>
    <property type="project" value="InterPro"/>
</dbReference>
<dbReference type="GO" id="GO:0003887">
    <property type="term" value="F:DNA-directed DNA polymerase activity"/>
    <property type="evidence" value="ECO:0007669"/>
    <property type="project" value="UniProtKB-KW"/>
</dbReference>
<dbReference type="NCBIfam" id="TIGR01406">
    <property type="entry name" value="dnaQ_proteo"/>
    <property type="match status" value="1"/>
</dbReference>
<organism evidence="22">
    <name type="scientific">uncultured Alphaproteobacteria bacterium</name>
    <dbReference type="NCBI Taxonomy" id="91750"/>
    <lineage>
        <taxon>Bacteria</taxon>
        <taxon>Pseudomonadati</taxon>
        <taxon>Pseudomonadota</taxon>
        <taxon>Alphaproteobacteria</taxon>
        <taxon>environmental samples</taxon>
    </lineage>
</organism>
<keyword evidence="9 20" id="KW-0378">Hydrolase</keyword>
<dbReference type="GO" id="GO:0045004">
    <property type="term" value="P:DNA replication proofreading"/>
    <property type="evidence" value="ECO:0007669"/>
    <property type="project" value="TreeGrafter"/>
</dbReference>
<dbReference type="Gene3D" id="3.30.420.10">
    <property type="entry name" value="Ribonuclease H-like superfamily/Ribonuclease H"/>
    <property type="match status" value="1"/>
</dbReference>
<dbReference type="FunFam" id="3.30.420.10:FF:000012">
    <property type="entry name" value="DNA polymerase III subunit epsilon"/>
    <property type="match status" value="1"/>
</dbReference>
<evidence type="ECO:0000256" key="10">
    <source>
        <dbReference type="ARBA" id="ARBA00022839"/>
    </source>
</evidence>
<comment type="subunit">
    <text evidence="15 20">DNA polymerase III contains a core (composed of alpha, epsilon and theta chains) that associates with a tau subunit. This core dimerizes to form the POLIII' complex. PolIII' associates with the gamma complex (composed of gamma, delta, delta', psi and chi chains) and with the beta chain to form the complete DNA polymerase III complex.</text>
</comment>
<feature type="binding site" evidence="18">
    <location>
        <position position="10"/>
    </location>
    <ligand>
        <name>substrate</name>
    </ligand>
</feature>
<reference evidence="22" key="1">
    <citation type="submission" date="2020-01" db="EMBL/GenBank/DDBJ databases">
        <title>Gastrointestinal microbiota of LL stock colony Peromyscus leucopus.</title>
        <authorList>
            <person name="Milovic A."/>
            <person name="Bassam K."/>
            <person name="Keay E."/>
            <person name="Barbour A.G."/>
        </authorList>
    </citation>
    <scope>NUCLEOTIDE SEQUENCE</scope>
    <source>
        <strain evidence="22">LL90</strain>
    </source>
</reference>
<evidence type="ECO:0000256" key="1">
    <source>
        <dbReference type="ARBA" id="ARBA00001936"/>
    </source>
</evidence>
<comment type="catalytic activity">
    <reaction evidence="16 20">
        <text>DNA(n) + a 2'-deoxyribonucleoside 5'-triphosphate = DNA(n+1) + diphosphate</text>
        <dbReference type="Rhea" id="RHEA:22508"/>
        <dbReference type="Rhea" id="RHEA-COMP:17339"/>
        <dbReference type="Rhea" id="RHEA-COMP:17340"/>
        <dbReference type="ChEBI" id="CHEBI:33019"/>
        <dbReference type="ChEBI" id="CHEBI:61560"/>
        <dbReference type="ChEBI" id="CHEBI:173112"/>
        <dbReference type="EC" id="2.7.7.7"/>
    </reaction>
</comment>
<feature type="domain" description="Exonuclease" evidence="21">
    <location>
        <begin position="3"/>
        <end position="174"/>
    </location>
</feature>
<name>A0A6M4NQY3_9PROT</name>
<evidence type="ECO:0000256" key="13">
    <source>
        <dbReference type="ARBA" id="ARBA00023211"/>
    </source>
</evidence>
<keyword evidence="10 20" id="KW-0269">Exonuclease</keyword>
<feature type="binding site" evidence="19">
    <location>
        <position position="8"/>
    </location>
    <ligand>
        <name>a divalent metal cation</name>
        <dbReference type="ChEBI" id="CHEBI:60240"/>
        <label>1</label>
        <note>catalytic</note>
    </ligand>
</feature>
<dbReference type="GO" id="GO:0008408">
    <property type="term" value="F:3'-5' exonuclease activity"/>
    <property type="evidence" value="ECO:0007669"/>
    <property type="project" value="TreeGrafter"/>
</dbReference>
<keyword evidence="4 20" id="KW-0808">Transferase</keyword>
<keyword evidence="7 20" id="KW-0540">Nuclease</keyword>
<comment type="cofactor">
    <cofactor evidence="19">
        <name>Mg(2+)</name>
        <dbReference type="ChEBI" id="CHEBI:18420"/>
    </cofactor>
    <cofactor evidence="19">
        <name>Mn(2+)</name>
        <dbReference type="ChEBI" id="CHEBI:29035"/>
    </cofactor>
    <text evidence="19">Binds 2 divalent metal cations. Magnesium or manganese.</text>
</comment>
<protein>
    <recommendedName>
        <fullName evidence="3 20">DNA polymerase III subunit epsilon</fullName>
        <ecNumber evidence="2 20">2.7.7.7</ecNumber>
    </recommendedName>
</protein>
<evidence type="ECO:0000256" key="15">
    <source>
        <dbReference type="ARBA" id="ARBA00026073"/>
    </source>
</evidence>
<evidence type="ECO:0000256" key="20">
    <source>
        <dbReference type="RuleBase" id="RU364087"/>
    </source>
</evidence>
<comment type="cofactor">
    <cofactor evidence="1 20">
        <name>Mn(2+)</name>
        <dbReference type="ChEBI" id="CHEBI:29035"/>
    </cofactor>
</comment>
<feature type="active site" description="Proton acceptor" evidence="17">
    <location>
        <position position="152"/>
    </location>
</feature>
<evidence type="ECO:0000256" key="2">
    <source>
        <dbReference type="ARBA" id="ARBA00012417"/>
    </source>
</evidence>
<evidence type="ECO:0000256" key="8">
    <source>
        <dbReference type="ARBA" id="ARBA00022723"/>
    </source>
</evidence>
<dbReference type="GO" id="GO:0046872">
    <property type="term" value="F:metal ion binding"/>
    <property type="evidence" value="ECO:0007669"/>
    <property type="project" value="UniProtKB-KW"/>
</dbReference>
<feature type="binding site" evidence="19">
    <location>
        <position position="10"/>
    </location>
    <ligand>
        <name>a divalent metal cation</name>
        <dbReference type="ChEBI" id="CHEBI:60240"/>
        <label>1</label>
        <note>catalytic</note>
    </ligand>
</feature>
<dbReference type="PANTHER" id="PTHR30231">
    <property type="entry name" value="DNA POLYMERASE III SUBUNIT EPSILON"/>
    <property type="match status" value="1"/>
</dbReference>
<evidence type="ECO:0000256" key="19">
    <source>
        <dbReference type="PIRSR" id="PIRSR606309-3"/>
    </source>
</evidence>
<evidence type="ECO:0000256" key="18">
    <source>
        <dbReference type="PIRSR" id="PIRSR606309-2"/>
    </source>
</evidence>
<evidence type="ECO:0000256" key="16">
    <source>
        <dbReference type="ARBA" id="ARBA00049244"/>
    </source>
</evidence>
<dbReference type="CDD" id="cd06131">
    <property type="entry name" value="DNA_pol_III_epsilon_Ecoli_like"/>
    <property type="match status" value="1"/>
</dbReference>
<dbReference type="SMART" id="SM00479">
    <property type="entry name" value="EXOIII"/>
    <property type="match status" value="1"/>
</dbReference>
<evidence type="ECO:0000256" key="17">
    <source>
        <dbReference type="PIRSR" id="PIRSR606309-1"/>
    </source>
</evidence>
<dbReference type="InterPro" id="IPR012337">
    <property type="entry name" value="RNaseH-like_sf"/>
</dbReference>
<gene>
    <name evidence="20 22" type="primary">dnaQ</name>
    <name evidence="22" type="ORF">PlAlph_2190</name>
</gene>
<dbReference type="InterPro" id="IPR006309">
    <property type="entry name" value="DnaQ_proteo"/>
</dbReference>
<evidence type="ECO:0000259" key="21">
    <source>
        <dbReference type="SMART" id="SM00479"/>
    </source>
</evidence>
<feature type="binding site" evidence="19">
    <location>
        <position position="157"/>
    </location>
    <ligand>
        <name>a divalent metal cation</name>
        <dbReference type="ChEBI" id="CHEBI:60240"/>
        <label>1</label>
        <note>catalytic</note>
    </ligand>
</feature>
<keyword evidence="5 20" id="KW-0548">Nucleotidyltransferase</keyword>
<sequence length="239" mass="26858">MVREIVFDTETTGLSPEKGDRLVEIGAVELINHLPTGRTYHQYINPERDVPEEVVAVHGLTEEFLKDYPVFADIAAEFIDFVGEDGILVAHNATFDMNFINYELKKIGREGYGFDRVVDTLEIARKMFPGAKNNLDALCKRFGVDNSSRTFHGALLDADLLAKVYLELMGGDEPSMLGDAAVKEKHAPVIFSDFKGERIFHEARIFAISEEEEKAHREFLETKVKGSIWLSDESTGTDQ</sequence>
<dbReference type="InterPro" id="IPR013520">
    <property type="entry name" value="Ribonucl_H"/>
</dbReference>
<dbReference type="PANTHER" id="PTHR30231:SF41">
    <property type="entry name" value="DNA POLYMERASE III SUBUNIT EPSILON"/>
    <property type="match status" value="1"/>
</dbReference>
<keyword evidence="6 20" id="KW-0235">DNA replication</keyword>
<keyword evidence="8 19" id="KW-0479">Metal-binding</keyword>
<dbReference type="NCBIfam" id="NF004316">
    <property type="entry name" value="PRK05711.1"/>
    <property type="match status" value="1"/>
</dbReference>
<dbReference type="EMBL" id="MN990729">
    <property type="protein sequence ID" value="QJR98215.1"/>
    <property type="molecule type" value="Genomic_DNA"/>
</dbReference>
<keyword evidence="11 19" id="KW-0460">Magnesium</keyword>
<dbReference type="GO" id="GO:0005829">
    <property type="term" value="C:cytosol"/>
    <property type="evidence" value="ECO:0007669"/>
    <property type="project" value="TreeGrafter"/>
</dbReference>
<evidence type="ECO:0000256" key="7">
    <source>
        <dbReference type="ARBA" id="ARBA00022722"/>
    </source>
</evidence>
<evidence type="ECO:0000313" key="22">
    <source>
        <dbReference type="EMBL" id="QJR98215.1"/>
    </source>
</evidence>
<dbReference type="SUPFAM" id="SSF53098">
    <property type="entry name" value="Ribonuclease H-like"/>
    <property type="match status" value="1"/>
</dbReference>
<feature type="binding site" evidence="18">
    <location>
        <position position="53"/>
    </location>
    <ligand>
        <name>substrate</name>
    </ligand>
</feature>
<dbReference type="InterPro" id="IPR006054">
    <property type="entry name" value="DnaQ"/>
</dbReference>
<evidence type="ECO:0000256" key="11">
    <source>
        <dbReference type="ARBA" id="ARBA00022842"/>
    </source>
</evidence>
<comment type="function">
    <text evidence="14 20">DNA polymerase III is a complex, multichain enzyme responsible for most of the replicative synthesis in bacteria. The epsilon subunit contain the editing function and is a proofreading 3'-5' exonuclease.</text>
</comment>
<dbReference type="NCBIfam" id="TIGR00573">
    <property type="entry name" value="dnaq"/>
    <property type="match status" value="1"/>
</dbReference>
<dbReference type="EC" id="2.7.7.7" evidence="2 20"/>
<feature type="binding site" evidence="18">
    <location>
        <position position="8"/>
    </location>
    <ligand>
        <name>substrate</name>
    </ligand>
</feature>